<dbReference type="EMBL" id="JAWJAY010000001">
    <property type="protein sequence ID" value="MDV2885588.1"/>
    <property type="molecule type" value="Genomic_DNA"/>
</dbReference>
<comment type="subcellular location">
    <subcellularLocation>
        <location evidence="1">Cell surface</location>
    </subcellularLocation>
</comment>
<sequence>MKTVKLLKDKSTYSQAGYTFTELLITLSIFSMLVLLPIIYLPTSMTTYKTKEIADQFKEDILLAQHLAMSRGEMVTIKISGPKKEYRILGNKEVFLERPFADENMAFASSTLPNIEIVYLANGNPRFSGTMHLNIQKESYAYTILLGKGRVHYRKL</sequence>
<evidence type="ECO:0000313" key="5">
    <source>
        <dbReference type="Proteomes" id="UP001285636"/>
    </source>
</evidence>
<protein>
    <submittedName>
        <fullName evidence="4">Competence type IV pilus minor pilin ComGD</fullName>
    </submittedName>
</protein>
<evidence type="ECO:0000256" key="3">
    <source>
        <dbReference type="SAM" id="Phobius"/>
    </source>
</evidence>
<reference evidence="4" key="1">
    <citation type="submission" date="2023-10" db="EMBL/GenBank/DDBJ databases">
        <title>Screening of Alkalihalophilus pseudofirmusBZ-TG-HK211 and Its Alleviation of Salt Stress on Rapeseed Growth.</title>
        <authorList>
            <person name="Zhao B."/>
            <person name="Guo T."/>
        </authorList>
    </citation>
    <scope>NUCLEOTIDE SEQUENCE</scope>
    <source>
        <strain evidence="4">BZ-TG-HK211</strain>
    </source>
</reference>
<keyword evidence="3" id="KW-0812">Transmembrane</keyword>
<keyword evidence="2" id="KW-0178">Competence</keyword>
<dbReference type="NCBIfam" id="NF040982">
    <property type="entry name" value="ComGD"/>
    <property type="match status" value="1"/>
</dbReference>
<dbReference type="RefSeq" id="WP_323466686.1">
    <property type="nucleotide sequence ID" value="NZ_CP144224.1"/>
</dbReference>
<keyword evidence="3" id="KW-1133">Transmembrane helix</keyword>
<name>A0AAJ2NNM4_ALKPS</name>
<proteinExistence type="predicted"/>
<dbReference type="InterPro" id="IPR012902">
    <property type="entry name" value="N_methyl_site"/>
</dbReference>
<dbReference type="Proteomes" id="UP001285636">
    <property type="component" value="Unassembled WGS sequence"/>
</dbReference>
<dbReference type="Pfam" id="PF07963">
    <property type="entry name" value="N_methyl"/>
    <property type="match status" value="1"/>
</dbReference>
<comment type="caution">
    <text evidence="4">The sequence shown here is derived from an EMBL/GenBank/DDBJ whole genome shotgun (WGS) entry which is preliminary data.</text>
</comment>
<dbReference type="InterPro" id="IPR045584">
    <property type="entry name" value="Pilin-like"/>
</dbReference>
<evidence type="ECO:0000256" key="1">
    <source>
        <dbReference type="ARBA" id="ARBA00004241"/>
    </source>
</evidence>
<dbReference type="AlphaFoldDB" id="A0AAJ2NNM4"/>
<keyword evidence="3" id="KW-0472">Membrane</keyword>
<dbReference type="PIRSF" id="PIRSF021292">
    <property type="entry name" value="Competence_ComGD"/>
    <property type="match status" value="1"/>
</dbReference>
<accession>A0AAJ2NNM4</accession>
<dbReference type="GO" id="GO:0030420">
    <property type="term" value="P:establishment of competence for transformation"/>
    <property type="evidence" value="ECO:0007669"/>
    <property type="project" value="UniProtKB-KW"/>
</dbReference>
<dbReference type="GO" id="GO:0009986">
    <property type="term" value="C:cell surface"/>
    <property type="evidence" value="ECO:0007669"/>
    <property type="project" value="UniProtKB-SubCell"/>
</dbReference>
<gene>
    <name evidence="4" type="primary">comGD</name>
    <name evidence="4" type="ORF">RYX45_10350</name>
</gene>
<evidence type="ECO:0000256" key="2">
    <source>
        <dbReference type="ARBA" id="ARBA00023287"/>
    </source>
</evidence>
<dbReference type="NCBIfam" id="TIGR02532">
    <property type="entry name" value="IV_pilin_GFxxxE"/>
    <property type="match status" value="1"/>
</dbReference>
<dbReference type="SUPFAM" id="SSF54523">
    <property type="entry name" value="Pili subunits"/>
    <property type="match status" value="1"/>
</dbReference>
<organism evidence="4 5">
    <name type="scientific">Alkalihalophilus pseudofirmus</name>
    <name type="common">Bacillus pseudofirmus</name>
    <dbReference type="NCBI Taxonomy" id="79885"/>
    <lineage>
        <taxon>Bacteria</taxon>
        <taxon>Bacillati</taxon>
        <taxon>Bacillota</taxon>
        <taxon>Bacilli</taxon>
        <taxon>Bacillales</taxon>
        <taxon>Bacillaceae</taxon>
        <taxon>Alkalihalophilus</taxon>
    </lineage>
</organism>
<evidence type="ECO:0000313" key="4">
    <source>
        <dbReference type="EMBL" id="MDV2885588.1"/>
    </source>
</evidence>
<dbReference type="InterPro" id="IPR016785">
    <property type="entry name" value="ComGD"/>
</dbReference>
<feature type="transmembrane region" description="Helical" evidence="3">
    <location>
        <begin position="20"/>
        <end position="41"/>
    </location>
</feature>